<evidence type="ECO:0000313" key="2">
    <source>
        <dbReference type="Proteomes" id="UP000287033"/>
    </source>
</evidence>
<dbReference type="STRING" id="137246.A0A401TAH3"/>
<dbReference type="SUPFAM" id="SSF69318">
    <property type="entry name" value="Integrin alpha N-terminal domain"/>
    <property type="match status" value="1"/>
</dbReference>
<protein>
    <submittedName>
        <fullName evidence="1">Uncharacterized protein</fullName>
    </submittedName>
</protein>
<dbReference type="Gene3D" id="2.130.10.130">
    <property type="entry name" value="Integrin alpha, N-terminal"/>
    <property type="match status" value="1"/>
</dbReference>
<keyword evidence="2" id="KW-1185">Reference proteome</keyword>
<reference evidence="1 2" key="1">
    <citation type="journal article" date="2018" name="Nat. Ecol. Evol.">
        <title>Shark genomes provide insights into elasmobranch evolution and the origin of vertebrates.</title>
        <authorList>
            <person name="Hara Y"/>
            <person name="Yamaguchi K"/>
            <person name="Onimaru K"/>
            <person name="Kadota M"/>
            <person name="Koyanagi M"/>
            <person name="Keeley SD"/>
            <person name="Tatsumi K"/>
            <person name="Tanaka K"/>
            <person name="Motone F"/>
            <person name="Kageyama Y"/>
            <person name="Nozu R"/>
            <person name="Adachi N"/>
            <person name="Nishimura O"/>
            <person name="Nakagawa R"/>
            <person name="Tanegashima C"/>
            <person name="Kiyatake I"/>
            <person name="Matsumoto R"/>
            <person name="Murakumo K"/>
            <person name="Nishida K"/>
            <person name="Terakita A"/>
            <person name="Kuratani S"/>
            <person name="Sato K"/>
            <person name="Hyodo S Kuraku.S."/>
        </authorList>
    </citation>
    <scope>NUCLEOTIDE SEQUENCE [LARGE SCALE GENOMIC DNA]</scope>
</reference>
<dbReference type="EMBL" id="BEZZ01028190">
    <property type="protein sequence ID" value="GCC39676.1"/>
    <property type="molecule type" value="Genomic_DNA"/>
</dbReference>
<accession>A0A401TAH3</accession>
<dbReference type="Proteomes" id="UP000287033">
    <property type="component" value="Unassembled WGS sequence"/>
</dbReference>
<sequence>MERVPGGRLQEVGRVYVYLQTGLLEYKVHQNLTGTDIYGRYGTSVAGLRDLDQDGFNGTLRCPPRAEPDQTGTARALLLTLHSMYNTPALNRCGHLARPTASHSCPACAIDRQFAHLLWANLVLNESNRLGKKKTKTV</sequence>
<name>A0A401TAH3_CHIPU</name>
<evidence type="ECO:0000313" key="1">
    <source>
        <dbReference type="EMBL" id="GCC39676.1"/>
    </source>
</evidence>
<gene>
    <name evidence="1" type="ORF">chiPu_0023856</name>
</gene>
<organism evidence="1 2">
    <name type="scientific">Chiloscyllium punctatum</name>
    <name type="common">Brownbanded bambooshark</name>
    <name type="synonym">Hemiscyllium punctatum</name>
    <dbReference type="NCBI Taxonomy" id="137246"/>
    <lineage>
        <taxon>Eukaryota</taxon>
        <taxon>Metazoa</taxon>
        <taxon>Chordata</taxon>
        <taxon>Craniata</taxon>
        <taxon>Vertebrata</taxon>
        <taxon>Chondrichthyes</taxon>
        <taxon>Elasmobranchii</taxon>
        <taxon>Galeomorphii</taxon>
        <taxon>Galeoidea</taxon>
        <taxon>Orectolobiformes</taxon>
        <taxon>Hemiscylliidae</taxon>
        <taxon>Chiloscyllium</taxon>
    </lineage>
</organism>
<dbReference type="OrthoDB" id="5317514at2759"/>
<comment type="caution">
    <text evidence="1">The sequence shown here is derived from an EMBL/GenBank/DDBJ whole genome shotgun (WGS) entry which is preliminary data.</text>
</comment>
<dbReference type="InterPro" id="IPR028994">
    <property type="entry name" value="Integrin_alpha_N"/>
</dbReference>
<proteinExistence type="predicted"/>
<dbReference type="AlphaFoldDB" id="A0A401TAH3"/>